<comment type="caution">
    <text evidence="5">The sequence shown here is derived from an EMBL/GenBank/DDBJ whole genome shotgun (WGS) entry which is preliminary data.</text>
</comment>
<gene>
    <name evidence="5" type="primary">alr_2</name>
    <name evidence="5" type="ORF">GALL_108440</name>
</gene>
<dbReference type="Gene3D" id="2.40.37.10">
    <property type="entry name" value="Lyase, Ornithine Decarboxylase, Chain A, domain 1"/>
    <property type="match status" value="1"/>
</dbReference>
<dbReference type="InterPro" id="IPR013221">
    <property type="entry name" value="Mur_ligase_cen"/>
</dbReference>
<keyword evidence="2" id="KW-0663">Pyridoxal phosphate</keyword>
<dbReference type="Gene3D" id="3.90.190.20">
    <property type="entry name" value="Mur ligase, C-terminal domain"/>
    <property type="match status" value="1"/>
</dbReference>
<dbReference type="Pfam" id="PF01168">
    <property type="entry name" value="Ala_racemase_N"/>
    <property type="match status" value="1"/>
</dbReference>
<dbReference type="InterPro" id="IPR011079">
    <property type="entry name" value="Ala_racemase_C"/>
</dbReference>
<dbReference type="HAMAP" id="MF_01201">
    <property type="entry name" value="Ala_racemase"/>
    <property type="match status" value="1"/>
</dbReference>
<dbReference type="EC" id="5.1.1.1" evidence="5"/>
<dbReference type="SUPFAM" id="SSF51419">
    <property type="entry name" value="PLP-binding barrel"/>
    <property type="match status" value="1"/>
</dbReference>
<dbReference type="GO" id="GO:0030170">
    <property type="term" value="F:pyridoxal phosphate binding"/>
    <property type="evidence" value="ECO:0007669"/>
    <property type="project" value="TreeGrafter"/>
</dbReference>
<evidence type="ECO:0000313" key="5">
    <source>
        <dbReference type="EMBL" id="OIR06938.1"/>
    </source>
</evidence>
<dbReference type="AlphaFoldDB" id="A0A1J5SF35"/>
<dbReference type="InterPro" id="IPR001608">
    <property type="entry name" value="Ala_racemase_N"/>
</dbReference>
<dbReference type="InterPro" id="IPR036615">
    <property type="entry name" value="Mur_ligase_C_dom_sf"/>
</dbReference>
<comment type="cofactor">
    <cofactor evidence="1">
        <name>pyridoxal 5'-phosphate</name>
        <dbReference type="ChEBI" id="CHEBI:597326"/>
    </cofactor>
</comment>
<dbReference type="Gene3D" id="3.20.20.10">
    <property type="entry name" value="Alanine racemase"/>
    <property type="match status" value="1"/>
</dbReference>
<keyword evidence="3 5" id="KW-0413">Isomerase</keyword>
<evidence type="ECO:0000259" key="4">
    <source>
        <dbReference type="SMART" id="SM01005"/>
    </source>
</evidence>
<dbReference type="CDD" id="cd00430">
    <property type="entry name" value="PLPDE_III_AR"/>
    <property type="match status" value="1"/>
</dbReference>
<dbReference type="InterPro" id="IPR000821">
    <property type="entry name" value="Ala_racemase"/>
</dbReference>
<evidence type="ECO:0000256" key="2">
    <source>
        <dbReference type="ARBA" id="ARBA00022898"/>
    </source>
</evidence>
<dbReference type="Gene3D" id="3.40.1190.10">
    <property type="entry name" value="Mur-like, catalytic domain"/>
    <property type="match status" value="1"/>
</dbReference>
<dbReference type="InterPro" id="IPR009006">
    <property type="entry name" value="Ala_racemase/Decarboxylase_C"/>
</dbReference>
<dbReference type="PANTHER" id="PTHR30511">
    <property type="entry name" value="ALANINE RACEMASE"/>
    <property type="match status" value="1"/>
</dbReference>
<dbReference type="GO" id="GO:0016881">
    <property type="term" value="F:acid-amino acid ligase activity"/>
    <property type="evidence" value="ECO:0007669"/>
    <property type="project" value="InterPro"/>
</dbReference>
<dbReference type="InterPro" id="IPR036565">
    <property type="entry name" value="Mur-like_cat_sf"/>
</dbReference>
<dbReference type="PANTHER" id="PTHR30511:SF0">
    <property type="entry name" value="ALANINE RACEMASE, CATABOLIC-RELATED"/>
    <property type="match status" value="1"/>
</dbReference>
<name>A0A1J5SF35_9ZZZZ</name>
<dbReference type="GO" id="GO:0030632">
    <property type="term" value="P:D-alanine biosynthetic process"/>
    <property type="evidence" value="ECO:0007669"/>
    <property type="project" value="TreeGrafter"/>
</dbReference>
<proteinExistence type="inferred from homology"/>
<dbReference type="FunFam" id="3.20.20.10:FF:000002">
    <property type="entry name" value="Alanine racemase"/>
    <property type="match status" value="1"/>
</dbReference>
<dbReference type="GO" id="GO:0005524">
    <property type="term" value="F:ATP binding"/>
    <property type="evidence" value="ECO:0007669"/>
    <property type="project" value="InterPro"/>
</dbReference>
<dbReference type="PRINTS" id="PR00992">
    <property type="entry name" value="ALARACEMASE"/>
</dbReference>
<dbReference type="SUPFAM" id="SSF53623">
    <property type="entry name" value="MurD-like peptide ligases, catalytic domain"/>
    <property type="match status" value="1"/>
</dbReference>
<dbReference type="Pfam" id="PF08245">
    <property type="entry name" value="Mur_ligase_M"/>
    <property type="match status" value="1"/>
</dbReference>
<accession>A0A1J5SF35</accession>
<protein>
    <submittedName>
        <fullName evidence="5">Alanine racemase</fullName>
        <ecNumber evidence="5">5.1.1.1</ecNumber>
    </submittedName>
</protein>
<dbReference type="Pfam" id="PF00842">
    <property type="entry name" value="Ala_racemase_C"/>
    <property type="match status" value="1"/>
</dbReference>
<dbReference type="NCBIfam" id="TIGR00492">
    <property type="entry name" value="alr"/>
    <property type="match status" value="1"/>
</dbReference>
<dbReference type="SMART" id="SM01005">
    <property type="entry name" value="Ala_racemase_C"/>
    <property type="match status" value="1"/>
</dbReference>
<dbReference type="SUPFAM" id="SSF53244">
    <property type="entry name" value="MurD-like peptide ligases, peptide-binding domain"/>
    <property type="match status" value="1"/>
</dbReference>
<reference evidence="5" key="1">
    <citation type="submission" date="2016-10" db="EMBL/GenBank/DDBJ databases">
        <title>Sequence of Gallionella enrichment culture.</title>
        <authorList>
            <person name="Poehlein A."/>
            <person name="Muehling M."/>
            <person name="Daniel R."/>
        </authorList>
    </citation>
    <scope>NUCLEOTIDE SEQUENCE</scope>
</reference>
<dbReference type="GO" id="GO:0005829">
    <property type="term" value="C:cytosol"/>
    <property type="evidence" value="ECO:0007669"/>
    <property type="project" value="TreeGrafter"/>
</dbReference>
<organism evidence="5">
    <name type="scientific">mine drainage metagenome</name>
    <dbReference type="NCBI Taxonomy" id="410659"/>
    <lineage>
        <taxon>unclassified sequences</taxon>
        <taxon>metagenomes</taxon>
        <taxon>ecological metagenomes</taxon>
    </lineage>
</organism>
<evidence type="ECO:0000256" key="3">
    <source>
        <dbReference type="ARBA" id="ARBA00023235"/>
    </source>
</evidence>
<evidence type="ECO:0000256" key="1">
    <source>
        <dbReference type="ARBA" id="ARBA00001933"/>
    </source>
</evidence>
<dbReference type="NCBIfam" id="NF008897">
    <property type="entry name" value="PRK11930.1"/>
    <property type="match status" value="1"/>
</dbReference>
<dbReference type="EMBL" id="MLJW01000040">
    <property type="protein sequence ID" value="OIR06938.1"/>
    <property type="molecule type" value="Genomic_DNA"/>
</dbReference>
<dbReference type="GO" id="GO:0008784">
    <property type="term" value="F:alanine racemase activity"/>
    <property type="evidence" value="ECO:0007669"/>
    <property type="project" value="UniProtKB-EC"/>
</dbReference>
<feature type="domain" description="Alanine racemase C-terminal" evidence="4">
    <location>
        <begin position="603"/>
        <end position="728"/>
    </location>
</feature>
<dbReference type="InterPro" id="IPR029066">
    <property type="entry name" value="PLP-binding_barrel"/>
</dbReference>
<dbReference type="SUPFAM" id="SSF50621">
    <property type="entry name" value="Alanine racemase C-terminal domain-like"/>
    <property type="match status" value="1"/>
</dbReference>
<sequence>MQALQALAAFHRKQFSIPVIGITGSNGKTIVKEWLYQLLQEDENIVRSPRSYNSQVGVPLSVWQINQQNTLGIFEAGISTKNEMPQLEQIIQPTIGVLTNIGEAHNEGFNNDAEKINEKLKLFSHCTQLIFQKEILPNDFHLPQTKLFTWSRKDAEATVFIKQEIKTSASTSLIIVYQNQSSSIVVPFTDAASIDNAITCYCVLLSLNYSNDIIAKRLLQLIPVEMRLQLKKGINNCSVLNDSYSNDISSLSIALDYLKQQSGNKTTTVIISDILQSGLNDDELYKQVAIQLQERNIHKLIGIGENIGKHHLLFAQIQQTVFFSSTEQLLEQTTLHQFRDEFILLKGARIFAFERISKWLEQKVHQTVLEINLSAIAHNLKEYQKHLLPSTKVMAMVKAYSYGSGSAEVARVLQFCKVDYLAVAYADEGVELRKAGISLPIMVMNADEESFDALIEYSLEPEIYSFHIFNLFHQYLQQQAVAKFPIHIKLNTGMNRLGFETDEINELGLQLKNQHMMVVKSVFSHLVASEEAQHDDFTKQQSNLFEDACKLIEKNIGYSFIKHIANSAGIFRHPDLQFDMVRLGIGLYGVDSADENILNLETVAVLKSTIAQIRNVKAGETIGYNRKGKVNRDSLIAVVRIGYADGFSRRMGNGVGKIFVNGQLANVIGNVCMDMTMIDVTDIENVKEGDIAEIFGKNLSIQQVAESMGTIAYEVMTSVSQRVKRIYVEE</sequence>